<dbReference type="Proteomes" id="UP000664277">
    <property type="component" value="Unassembled WGS sequence"/>
</dbReference>
<comment type="caution">
    <text evidence="2">The sequence shown here is derived from an EMBL/GenBank/DDBJ whole genome shotgun (WGS) entry which is preliminary data.</text>
</comment>
<accession>A0A8J7TLJ7</accession>
<feature type="compositionally biased region" description="Acidic residues" evidence="1">
    <location>
        <begin position="196"/>
        <end position="213"/>
    </location>
</feature>
<protein>
    <submittedName>
        <fullName evidence="2">Uncharacterized protein</fullName>
    </submittedName>
</protein>
<sequence>MNILQDDLTLLTKPDHFLGWLGEDPAAVIRDQLEEVFKQQIPTAWLGQLIVTAPPRFLTGARRYQDSDDDIPQINIKANPHSPALADTGSPKGRDTANTTQGEFKTATDAETESETETEAETESEDSYTFVLVRAALAMPFKAIVCQPGGIVHEINGVLTWIATGLDTEDSRKDNLYLDLDDAADSAMDLLEERLYEDEDQDEADKEQDSELADQEKDGTIENLAQDIE</sequence>
<evidence type="ECO:0000256" key="1">
    <source>
        <dbReference type="SAM" id="MobiDB-lite"/>
    </source>
</evidence>
<name>A0A8J7TLJ7_9BACT</name>
<organism evidence="2 3">
    <name type="scientific">Candidatus Obscuribacter phosphatis</name>
    <dbReference type="NCBI Taxonomy" id="1906157"/>
    <lineage>
        <taxon>Bacteria</taxon>
        <taxon>Bacillati</taxon>
        <taxon>Candidatus Melainabacteria</taxon>
        <taxon>Candidatus Obscuribacterales</taxon>
        <taxon>Candidatus Obscuribacteraceae</taxon>
        <taxon>Candidatus Obscuribacter</taxon>
    </lineage>
</organism>
<evidence type="ECO:0000313" key="2">
    <source>
        <dbReference type="EMBL" id="MBN8659098.1"/>
    </source>
</evidence>
<reference evidence="2" key="1">
    <citation type="submission" date="2021-02" db="EMBL/GenBank/DDBJ databases">
        <title>Genome-Resolved Metagenomics of a Microbial Community Performing Photosynthetic Biological Nutrient Removal.</title>
        <authorList>
            <person name="Mcdaniel E.A."/>
        </authorList>
    </citation>
    <scope>NUCLEOTIDE SEQUENCE</scope>
    <source>
        <strain evidence="2">UWPOB_OBS1</strain>
    </source>
</reference>
<feature type="region of interest" description="Disordered" evidence="1">
    <location>
        <begin position="75"/>
        <end position="126"/>
    </location>
</feature>
<gene>
    <name evidence="2" type="ORF">J0M35_01960</name>
</gene>
<proteinExistence type="predicted"/>
<feature type="compositionally biased region" description="Acidic residues" evidence="1">
    <location>
        <begin position="110"/>
        <end position="126"/>
    </location>
</feature>
<evidence type="ECO:0000313" key="3">
    <source>
        <dbReference type="Proteomes" id="UP000664277"/>
    </source>
</evidence>
<dbReference type="EMBL" id="JAFLCK010000002">
    <property type="protein sequence ID" value="MBN8659098.1"/>
    <property type="molecule type" value="Genomic_DNA"/>
</dbReference>
<feature type="region of interest" description="Disordered" evidence="1">
    <location>
        <begin position="196"/>
        <end position="229"/>
    </location>
</feature>
<dbReference type="AlphaFoldDB" id="A0A8J7TLJ7"/>